<organism evidence="9">
    <name type="scientific">Naegleria gruberi</name>
    <name type="common">Amoeba</name>
    <dbReference type="NCBI Taxonomy" id="5762"/>
    <lineage>
        <taxon>Eukaryota</taxon>
        <taxon>Discoba</taxon>
        <taxon>Heterolobosea</taxon>
        <taxon>Tetramitia</taxon>
        <taxon>Eutetramitia</taxon>
        <taxon>Vahlkampfiidae</taxon>
        <taxon>Naegleria</taxon>
    </lineage>
</organism>
<dbReference type="SUPFAM" id="SSF52540">
    <property type="entry name" value="P-loop containing nucleoside triphosphate hydrolases"/>
    <property type="match status" value="1"/>
</dbReference>
<keyword evidence="4" id="KW-0067">ATP-binding</keyword>
<dbReference type="OrthoDB" id="6500128at2759"/>
<dbReference type="GO" id="GO:0005524">
    <property type="term" value="F:ATP binding"/>
    <property type="evidence" value="ECO:0007669"/>
    <property type="project" value="UniProtKB-KW"/>
</dbReference>
<dbReference type="InParanoid" id="D2VXP6"/>
<evidence type="ECO:0000256" key="6">
    <source>
        <dbReference type="ARBA" id="ARBA00023136"/>
    </source>
</evidence>
<keyword evidence="1" id="KW-0813">Transport</keyword>
<dbReference type="GO" id="GO:0016020">
    <property type="term" value="C:membrane"/>
    <property type="evidence" value="ECO:0007669"/>
    <property type="project" value="TreeGrafter"/>
</dbReference>
<evidence type="ECO:0000256" key="1">
    <source>
        <dbReference type="ARBA" id="ARBA00022448"/>
    </source>
</evidence>
<dbReference type="Gene3D" id="3.40.50.300">
    <property type="entry name" value="P-loop containing nucleotide triphosphate hydrolases"/>
    <property type="match status" value="1"/>
</dbReference>
<dbReference type="EMBL" id="GG738908">
    <property type="protein sequence ID" value="EFC38328.1"/>
    <property type="molecule type" value="Genomic_DNA"/>
</dbReference>
<name>D2VXP6_NAEGR</name>
<keyword evidence="3" id="KW-0547">Nucleotide-binding</keyword>
<dbReference type="eggNOG" id="KOG0054">
    <property type="taxonomic scope" value="Eukaryota"/>
</dbReference>
<dbReference type="InterPro" id="IPR050173">
    <property type="entry name" value="ABC_transporter_C-like"/>
</dbReference>
<gene>
    <name evidence="8" type="ORF">NAEGRDRAFT_60934</name>
</gene>
<dbReference type="RefSeq" id="XP_002671072.1">
    <property type="nucleotide sequence ID" value="XM_002671026.1"/>
</dbReference>
<dbReference type="GeneID" id="8863531"/>
<evidence type="ECO:0000313" key="9">
    <source>
        <dbReference type="Proteomes" id="UP000006671"/>
    </source>
</evidence>
<dbReference type="STRING" id="5762.D2VXP6"/>
<dbReference type="Proteomes" id="UP000006671">
    <property type="component" value="Unassembled WGS sequence"/>
</dbReference>
<evidence type="ECO:0000256" key="3">
    <source>
        <dbReference type="ARBA" id="ARBA00022741"/>
    </source>
</evidence>
<dbReference type="KEGG" id="ngr:NAEGRDRAFT_60934"/>
<dbReference type="Pfam" id="PF00005">
    <property type="entry name" value="ABC_tran"/>
    <property type="match status" value="1"/>
</dbReference>
<keyword evidence="5" id="KW-1133">Transmembrane helix</keyword>
<evidence type="ECO:0000256" key="4">
    <source>
        <dbReference type="ARBA" id="ARBA00022840"/>
    </source>
</evidence>
<feature type="domain" description="ABC transporter" evidence="7">
    <location>
        <begin position="1"/>
        <end position="240"/>
    </location>
</feature>
<keyword evidence="6" id="KW-0472">Membrane</keyword>
<dbReference type="CDD" id="cd03244">
    <property type="entry name" value="ABCC_MRP_domain2"/>
    <property type="match status" value="1"/>
</dbReference>
<evidence type="ECO:0000259" key="7">
    <source>
        <dbReference type="PROSITE" id="PS50893"/>
    </source>
</evidence>
<proteinExistence type="predicted"/>
<dbReference type="PROSITE" id="PS50893">
    <property type="entry name" value="ABC_TRANSPORTER_2"/>
    <property type="match status" value="1"/>
</dbReference>
<dbReference type="PANTHER" id="PTHR24223">
    <property type="entry name" value="ATP-BINDING CASSETTE SUB-FAMILY C"/>
    <property type="match status" value="1"/>
</dbReference>
<dbReference type="InterPro" id="IPR027417">
    <property type="entry name" value="P-loop_NTPase"/>
</dbReference>
<reference evidence="8 9" key="1">
    <citation type="journal article" date="2010" name="Cell">
        <title>The genome of Naegleria gruberi illuminates early eukaryotic versatility.</title>
        <authorList>
            <person name="Fritz-Laylin L.K."/>
            <person name="Prochnik S.E."/>
            <person name="Ginger M.L."/>
            <person name="Dacks J.B."/>
            <person name="Carpenter M.L."/>
            <person name="Field M.C."/>
            <person name="Kuo A."/>
            <person name="Paredez A."/>
            <person name="Chapman J."/>
            <person name="Pham J."/>
            <person name="Shu S."/>
            <person name="Neupane R."/>
            <person name="Cipriano M."/>
            <person name="Mancuso J."/>
            <person name="Tu H."/>
            <person name="Salamov A."/>
            <person name="Lindquist E."/>
            <person name="Shapiro H."/>
            <person name="Lucas S."/>
            <person name="Grigoriev I.V."/>
            <person name="Cande W.Z."/>
            <person name="Fulton C."/>
            <person name="Rokhsar D.S."/>
            <person name="Dawson S.C."/>
        </authorList>
    </citation>
    <scope>NUCLEOTIDE SEQUENCE [LARGE SCALE GENOMIC DNA]</scope>
    <source>
        <strain evidence="8 9">NEG-M</strain>
    </source>
</reference>
<accession>D2VXP6</accession>
<dbReference type="FunFam" id="3.40.50.300:FF:000630">
    <property type="entry name" value="ATP-binding cassette (ABC) transporter, putative"/>
    <property type="match status" value="1"/>
</dbReference>
<dbReference type="GO" id="GO:0016887">
    <property type="term" value="F:ATP hydrolysis activity"/>
    <property type="evidence" value="ECO:0007669"/>
    <property type="project" value="InterPro"/>
</dbReference>
<keyword evidence="9" id="KW-1185">Reference proteome</keyword>
<evidence type="ECO:0000256" key="5">
    <source>
        <dbReference type="ARBA" id="ARBA00022989"/>
    </source>
</evidence>
<protein>
    <submittedName>
        <fullName evidence="8">Predicted protein</fullName>
    </submittedName>
</protein>
<dbReference type="InterPro" id="IPR003593">
    <property type="entry name" value="AAA+_ATPase"/>
</dbReference>
<dbReference type="VEuPathDB" id="AmoebaDB:NAEGRDRAFT_60934"/>
<evidence type="ECO:0000313" key="8">
    <source>
        <dbReference type="EMBL" id="EFC38328.1"/>
    </source>
</evidence>
<evidence type="ECO:0000256" key="2">
    <source>
        <dbReference type="ARBA" id="ARBA00022692"/>
    </source>
</evidence>
<keyword evidence="2" id="KW-0812">Transmembrane</keyword>
<sequence length="241" mass="27305">MRYREEQDLVIRNVTFSVAPGSKCAIIGRTASGKSSLFNCLLRFQEIENDNNNSGIYLNGTDVRDLSLHALRTSISFIPQSPVLFLGTLRENLDFNNSNSDEEIWSAIEQVGLSELLERKVCKESQSMPNIKEILDYSISENGSNFSCGEKQLICLARSILKKSKLLLMDEATANVDSFTDSQIQKTLRGPLFNNCTIITIAHRIETVKDYDRIILMKLGEIEMNDTPSQVLQYYVENYNQ</sequence>
<dbReference type="AlphaFoldDB" id="D2VXP6"/>
<dbReference type="SMART" id="SM00382">
    <property type="entry name" value="AAA"/>
    <property type="match status" value="1"/>
</dbReference>
<dbReference type="OMA" id="TAMICIS"/>
<dbReference type="GO" id="GO:0042626">
    <property type="term" value="F:ATPase-coupled transmembrane transporter activity"/>
    <property type="evidence" value="ECO:0007669"/>
    <property type="project" value="TreeGrafter"/>
</dbReference>
<dbReference type="InterPro" id="IPR003439">
    <property type="entry name" value="ABC_transporter-like_ATP-bd"/>
</dbReference>